<evidence type="ECO:0000313" key="2">
    <source>
        <dbReference type="EMBL" id="SPJ25148.1"/>
    </source>
</evidence>
<dbReference type="EMBL" id="ONZF01000007">
    <property type="protein sequence ID" value="SPJ25148.1"/>
    <property type="molecule type" value="Genomic_DNA"/>
</dbReference>
<dbReference type="InterPro" id="IPR036691">
    <property type="entry name" value="Endo/exonu/phosph_ase_sf"/>
</dbReference>
<dbReference type="Proteomes" id="UP000244912">
    <property type="component" value="Unassembled WGS sequence"/>
</dbReference>
<organism evidence="2 3">
    <name type="scientific">Palleronia abyssalis</name>
    <dbReference type="NCBI Taxonomy" id="1501240"/>
    <lineage>
        <taxon>Bacteria</taxon>
        <taxon>Pseudomonadati</taxon>
        <taxon>Pseudomonadota</taxon>
        <taxon>Alphaproteobacteria</taxon>
        <taxon>Rhodobacterales</taxon>
        <taxon>Roseobacteraceae</taxon>
        <taxon>Palleronia</taxon>
    </lineage>
</organism>
<dbReference type="InterPro" id="IPR005135">
    <property type="entry name" value="Endo/exonuclease/phosphatase"/>
</dbReference>
<dbReference type="GO" id="GO:0003824">
    <property type="term" value="F:catalytic activity"/>
    <property type="evidence" value="ECO:0007669"/>
    <property type="project" value="InterPro"/>
</dbReference>
<sequence>MIRLASYNIRKAVGLDWIRRPMRVARAIAEVAPDIIAMQEADRRFGSRASALTREAVEHTGLVPVETDVGPNLGWHGNAILVRPGWTVSDVRQFDLLGLEPRGALVARIETPEGHLTLCATHLGLARASRIKQMNLLIEHLGPDMSEVAILADMNEWSLRTGVEPLVQSGLALYSPGPSFHTTRPVANLDRIALGSKWQIGKMGVHRTKATSRASDHLPVWAEIEAAKR</sequence>
<dbReference type="AlphaFoldDB" id="A0A2R8BY91"/>
<keyword evidence="3" id="KW-1185">Reference proteome</keyword>
<gene>
    <name evidence="2" type="ORF">PAA8504_02995</name>
</gene>
<accession>A0A2R8BY91</accession>
<proteinExistence type="predicted"/>
<reference evidence="3" key="1">
    <citation type="submission" date="2018-03" db="EMBL/GenBank/DDBJ databases">
        <authorList>
            <person name="Rodrigo-Torres L."/>
            <person name="Arahal R. D."/>
            <person name="Lucena T."/>
        </authorList>
    </citation>
    <scope>NUCLEOTIDE SEQUENCE [LARGE SCALE GENOMIC DNA]</scope>
    <source>
        <strain evidence="3">CECT 8504</strain>
    </source>
</reference>
<protein>
    <recommendedName>
        <fullName evidence="1">Endonuclease/exonuclease/phosphatase domain-containing protein</fullName>
    </recommendedName>
</protein>
<evidence type="ECO:0000259" key="1">
    <source>
        <dbReference type="Pfam" id="PF03372"/>
    </source>
</evidence>
<dbReference type="Gene3D" id="3.60.10.10">
    <property type="entry name" value="Endonuclease/exonuclease/phosphatase"/>
    <property type="match status" value="1"/>
</dbReference>
<dbReference type="RefSeq" id="WP_245897648.1">
    <property type="nucleotide sequence ID" value="NZ_ONZF01000007.1"/>
</dbReference>
<name>A0A2R8BY91_9RHOB</name>
<feature type="domain" description="Endonuclease/exonuclease/phosphatase" evidence="1">
    <location>
        <begin position="5"/>
        <end position="217"/>
    </location>
</feature>
<dbReference type="Pfam" id="PF03372">
    <property type="entry name" value="Exo_endo_phos"/>
    <property type="match status" value="1"/>
</dbReference>
<dbReference type="SUPFAM" id="SSF56219">
    <property type="entry name" value="DNase I-like"/>
    <property type="match status" value="1"/>
</dbReference>
<evidence type="ECO:0000313" key="3">
    <source>
        <dbReference type="Proteomes" id="UP000244912"/>
    </source>
</evidence>